<proteinExistence type="inferred from homology"/>
<evidence type="ECO:0000256" key="1">
    <source>
        <dbReference type="ARBA" id="ARBA00009438"/>
    </source>
</evidence>
<dbReference type="SUPFAM" id="SSF53850">
    <property type="entry name" value="Periplasmic binding protein-like II"/>
    <property type="match status" value="1"/>
</dbReference>
<dbReference type="CDD" id="cd13540">
    <property type="entry name" value="PBP2_ModA_WtpA"/>
    <property type="match status" value="1"/>
</dbReference>
<dbReference type="Gene3D" id="3.40.190.10">
    <property type="entry name" value="Periplasmic binding protein-like II"/>
    <property type="match status" value="2"/>
</dbReference>
<feature type="region of interest" description="Disordered" evidence="2">
    <location>
        <begin position="32"/>
        <end position="56"/>
    </location>
</feature>
<dbReference type="PROSITE" id="PS51318">
    <property type="entry name" value="TAT"/>
    <property type="match status" value="1"/>
</dbReference>
<dbReference type="AlphaFoldDB" id="A0ABD5ZD44"/>
<protein>
    <submittedName>
        <fullName evidence="3">Extracellular solute-binding protein</fullName>
    </submittedName>
</protein>
<dbReference type="Proteomes" id="UP001596481">
    <property type="component" value="Unassembled WGS sequence"/>
</dbReference>
<evidence type="ECO:0000313" key="4">
    <source>
        <dbReference type="Proteomes" id="UP001596481"/>
    </source>
</evidence>
<dbReference type="Pfam" id="PF13531">
    <property type="entry name" value="SBP_bac_11"/>
    <property type="match status" value="1"/>
</dbReference>
<dbReference type="InterPro" id="IPR006311">
    <property type="entry name" value="TAT_signal"/>
</dbReference>
<name>A0ABD5ZD44_9EURY</name>
<organism evidence="3 4">
    <name type="scientific">Haloferax namakaokahaiae</name>
    <dbReference type="NCBI Taxonomy" id="1748331"/>
    <lineage>
        <taxon>Archaea</taxon>
        <taxon>Methanobacteriati</taxon>
        <taxon>Methanobacteriota</taxon>
        <taxon>Stenosarchaea group</taxon>
        <taxon>Halobacteria</taxon>
        <taxon>Halobacteriales</taxon>
        <taxon>Haloferacaceae</taxon>
        <taxon>Haloferax</taxon>
    </lineage>
</organism>
<comment type="similarity">
    <text evidence="1">Belongs to the bacterial solute-binding protein 1 family. WtpA subfamily.</text>
</comment>
<dbReference type="PROSITE" id="PS51257">
    <property type="entry name" value="PROKAR_LIPOPROTEIN"/>
    <property type="match status" value="1"/>
</dbReference>
<accession>A0ABD5ZD44</accession>
<keyword evidence="4" id="KW-1185">Reference proteome</keyword>
<dbReference type="PANTHER" id="PTHR30632:SF16">
    <property type="entry name" value="MOLYBDATE_TUNGSTATE-BINDING PROTEIN WTPA"/>
    <property type="match status" value="1"/>
</dbReference>
<evidence type="ECO:0000256" key="2">
    <source>
        <dbReference type="SAM" id="MobiDB-lite"/>
    </source>
</evidence>
<sequence length="349" mass="38032">MTQRPRPTRRTFLRGLGATSLLGTAGCLGRGAVGREGSAGRSPDQRSGDHPANGRDEGRSMEVAILAAGSLQHALEQDLKPAIDVPIEIEAHGSATVARLIAEGKRDPDIVTVADTALFDAPLSPPWYSEFTSNALVLGYNPDSDGGQRIADAGTDGWYEPLLSGDVRLGRTDPNQDPLGYRTLFVLELAARYYDVPNLGERILSRDQIYPETALTSQFEIGSIDAAVLYRNMAVERGYDYVTLPDELNLSNPAFEADWYTTASYTLPSDRTIHGGLISYGSTIRKMSEAALRVFARHTTGSYLEESGFLLRESFPAYTGDVPEAVLEATDTDRYEPLESKLSDITLLH</sequence>
<reference evidence="3 4" key="1">
    <citation type="journal article" date="2019" name="Int. J. Syst. Evol. Microbiol.">
        <title>The Global Catalogue of Microorganisms (GCM) 10K type strain sequencing project: providing services to taxonomists for standard genome sequencing and annotation.</title>
        <authorList>
            <consortium name="The Broad Institute Genomics Platform"/>
            <consortium name="The Broad Institute Genome Sequencing Center for Infectious Disease"/>
            <person name="Wu L."/>
            <person name="Ma J."/>
        </authorList>
    </citation>
    <scope>NUCLEOTIDE SEQUENCE [LARGE SCALE GENOMIC DNA]</scope>
    <source>
        <strain evidence="3 4">DSM 29988</strain>
    </source>
</reference>
<dbReference type="PANTHER" id="PTHR30632">
    <property type="entry name" value="MOLYBDATE-BINDING PERIPLASMIC PROTEIN"/>
    <property type="match status" value="1"/>
</dbReference>
<gene>
    <name evidence="3" type="ORF">ACFQJC_06150</name>
</gene>
<comment type="caution">
    <text evidence="3">The sequence shown here is derived from an EMBL/GenBank/DDBJ whole genome shotgun (WGS) entry which is preliminary data.</text>
</comment>
<dbReference type="InterPro" id="IPR050682">
    <property type="entry name" value="ModA/WtpA"/>
</dbReference>
<feature type="compositionally biased region" description="Basic and acidic residues" evidence="2">
    <location>
        <begin position="43"/>
        <end position="56"/>
    </location>
</feature>
<dbReference type="RefSeq" id="WP_390222401.1">
    <property type="nucleotide sequence ID" value="NZ_JBHTAA010000002.1"/>
</dbReference>
<dbReference type="EMBL" id="JBHTAA010000002">
    <property type="protein sequence ID" value="MFC7203087.1"/>
    <property type="molecule type" value="Genomic_DNA"/>
</dbReference>
<evidence type="ECO:0000313" key="3">
    <source>
        <dbReference type="EMBL" id="MFC7203087.1"/>
    </source>
</evidence>